<dbReference type="PANTHER" id="PTHR13505">
    <property type="entry name" value="TRANSMEMBRANE PROTEIN 208"/>
    <property type="match status" value="1"/>
</dbReference>
<evidence type="ECO:0000256" key="4">
    <source>
        <dbReference type="ARBA" id="ARBA00022824"/>
    </source>
</evidence>
<evidence type="ECO:0000256" key="5">
    <source>
        <dbReference type="ARBA" id="ARBA00022989"/>
    </source>
</evidence>
<dbReference type="Pfam" id="PF05620">
    <property type="entry name" value="TMEM208_SND2"/>
    <property type="match status" value="1"/>
</dbReference>
<organism evidence="9 10">
    <name type="scientific">Pseudovirgaria hyperparasitica</name>
    <dbReference type="NCBI Taxonomy" id="470096"/>
    <lineage>
        <taxon>Eukaryota</taxon>
        <taxon>Fungi</taxon>
        <taxon>Dikarya</taxon>
        <taxon>Ascomycota</taxon>
        <taxon>Pezizomycotina</taxon>
        <taxon>Dothideomycetes</taxon>
        <taxon>Dothideomycetes incertae sedis</taxon>
        <taxon>Acrospermales</taxon>
        <taxon>Acrospermaceae</taxon>
        <taxon>Pseudovirgaria</taxon>
    </lineage>
</organism>
<dbReference type="OrthoDB" id="10012212at2759"/>
<keyword evidence="10" id="KW-1185">Reference proteome</keyword>
<comment type="subcellular location">
    <subcellularLocation>
        <location evidence="1">Endoplasmic reticulum membrane</location>
        <topology evidence="1">Multi-pass membrane protein</topology>
    </subcellularLocation>
</comment>
<proteinExistence type="inferred from homology"/>
<reference evidence="9" key="1">
    <citation type="journal article" date="2020" name="Stud. Mycol.">
        <title>101 Dothideomycetes genomes: a test case for predicting lifestyles and emergence of pathogens.</title>
        <authorList>
            <person name="Haridas S."/>
            <person name="Albert R."/>
            <person name="Binder M."/>
            <person name="Bloem J."/>
            <person name="Labutti K."/>
            <person name="Salamov A."/>
            <person name="Andreopoulos B."/>
            <person name="Baker S."/>
            <person name="Barry K."/>
            <person name="Bills G."/>
            <person name="Bluhm B."/>
            <person name="Cannon C."/>
            <person name="Castanera R."/>
            <person name="Culley D."/>
            <person name="Daum C."/>
            <person name="Ezra D."/>
            <person name="Gonzalez J."/>
            <person name="Henrissat B."/>
            <person name="Kuo A."/>
            <person name="Liang C."/>
            <person name="Lipzen A."/>
            <person name="Lutzoni F."/>
            <person name="Magnuson J."/>
            <person name="Mondo S."/>
            <person name="Nolan M."/>
            <person name="Ohm R."/>
            <person name="Pangilinan J."/>
            <person name="Park H.-J."/>
            <person name="Ramirez L."/>
            <person name="Alfaro M."/>
            <person name="Sun H."/>
            <person name="Tritt A."/>
            <person name="Yoshinaga Y."/>
            <person name="Zwiers L.-H."/>
            <person name="Turgeon B."/>
            <person name="Goodwin S."/>
            <person name="Spatafora J."/>
            <person name="Crous P."/>
            <person name="Grigoriev I."/>
        </authorList>
    </citation>
    <scope>NUCLEOTIDE SEQUENCE</scope>
    <source>
        <strain evidence="9">CBS 121739</strain>
    </source>
</reference>
<dbReference type="Proteomes" id="UP000799437">
    <property type="component" value="Unassembled WGS sequence"/>
</dbReference>
<dbReference type="EMBL" id="ML996570">
    <property type="protein sequence ID" value="KAF2758943.1"/>
    <property type="molecule type" value="Genomic_DNA"/>
</dbReference>
<dbReference type="InterPro" id="IPR008506">
    <property type="entry name" value="SND2/TMEM208"/>
</dbReference>
<gene>
    <name evidence="9" type="ORF">EJ05DRAFT_499371</name>
</gene>
<protein>
    <submittedName>
        <fullName evidence="9">DUF788 domain protein</fullName>
    </submittedName>
</protein>
<evidence type="ECO:0000313" key="9">
    <source>
        <dbReference type="EMBL" id="KAF2758943.1"/>
    </source>
</evidence>
<dbReference type="PANTHER" id="PTHR13505:SF7">
    <property type="entry name" value="TRANSMEMBRANE PROTEIN 208"/>
    <property type="match status" value="1"/>
</dbReference>
<dbReference type="GO" id="GO:0005789">
    <property type="term" value="C:endoplasmic reticulum membrane"/>
    <property type="evidence" value="ECO:0007669"/>
    <property type="project" value="UniProtKB-SubCell"/>
</dbReference>
<evidence type="ECO:0000256" key="8">
    <source>
        <dbReference type="SAM" id="Phobius"/>
    </source>
</evidence>
<comment type="similarity">
    <text evidence="2">Belongs to the TMEM208 family.</text>
</comment>
<name>A0A6A6W8G3_9PEZI</name>
<dbReference type="GO" id="GO:0005773">
    <property type="term" value="C:vacuole"/>
    <property type="evidence" value="ECO:0007669"/>
    <property type="project" value="GOC"/>
</dbReference>
<keyword evidence="6 8" id="KW-0472">Membrane</keyword>
<feature type="transmembrane region" description="Helical" evidence="8">
    <location>
        <begin position="104"/>
        <end position="136"/>
    </location>
</feature>
<evidence type="ECO:0000256" key="1">
    <source>
        <dbReference type="ARBA" id="ARBA00004477"/>
    </source>
</evidence>
<dbReference type="AlphaFoldDB" id="A0A6A6W8G3"/>
<evidence type="ECO:0000256" key="6">
    <source>
        <dbReference type="ARBA" id="ARBA00023136"/>
    </source>
</evidence>
<accession>A0A6A6W8G3</accession>
<dbReference type="RefSeq" id="XP_033601394.1">
    <property type="nucleotide sequence ID" value="XM_033746823.1"/>
</dbReference>
<evidence type="ECO:0000256" key="2">
    <source>
        <dbReference type="ARBA" id="ARBA00009950"/>
    </source>
</evidence>
<evidence type="ECO:0000256" key="7">
    <source>
        <dbReference type="SAM" id="MobiDB-lite"/>
    </source>
</evidence>
<feature type="region of interest" description="Disordered" evidence="7">
    <location>
        <begin position="160"/>
        <end position="179"/>
    </location>
</feature>
<keyword evidence="4" id="KW-0256">Endoplasmic reticulum</keyword>
<evidence type="ECO:0000256" key="3">
    <source>
        <dbReference type="ARBA" id="ARBA00022692"/>
    </source>
</evidence>
<feature type="transmembrane region" description="Helical" evidence="8">
    <location>
        <begin position="48"/>
        <end position="65"/>
    </location>
</feature>
<sequence>MAQKAAKTLATRNAARLNYTLYITLGVHLVYVLLRLLIFRSSFQRSSLIMYILFSLPSVVIEFWFESIARPTYTTSPSGAPELKRSGEDLEAKGLTEYMWDVLYWTWINIILVAVVGDYAWWLYAVVPAYSAWLAWTTLMGYKQGMSGMVGAGSEGAVGTQSKRQQKMEKRGGHKMVYR</sequence>
<keyword evidence="5 8" id="KW-1133">Transmembrane helix</keyword>
<keyword evidence="3 8" id="KW-0812">Transmembrane</keyword>
<dbReference type="GO" id="GO:0006624">
    <property type="term" value="P:vacuolar protein processing"/>
    <property type="evidence" value="ECO:0007669"/>
    <property type="project" value="TreeGrafter"/>
</dbReference>
<dbReference type="GeneID" id="54487877"/>
<feature type="transmembrane region" description="Helical" evidence="8">
    <location>
        <begin position="19"/>
        <end position="39"/>
    </location>
</feature>
<evidence type="ECO:0000313" key="10">
    <source>
        <dbReference type="Proteomes" id="UP000799437"/>
    </source>
</evidence>